<feature type="region of interest" description="Disordered" evidence="1">
    <location>
        <begin position="78"/>
        <end position="106"/>
    </location>
</feature>
<keyword evidence="4" id="KW-1185">Reference proteome</keyword>
<evidence type="ECO:0000256" key="1">
    <source>
        <dbReference type="SAM" id="MobiDB-lite"/>
    </source>
</evidence>
<keyword evidence="2" id="KW-1133">Transmembrane helix</keyword>
<feature type="region of interest" description="Disordered" evidence="1">
    <location>
        <begin position="144"/>
        <end position="219"/>
    </location>
</feature>
<reference evidence="3 4" key="1">
    <citation type="submission" date="2024-03" db="EMBL/GenBank/DDBJ databases">
        <title>Actinomycetospora sp. OC33-EN08, a novel actinomycete isolated from wild orchid (Aerides multiflora).</title>
        <authorList>
            <person name="Suriyachadkun C."/>
        </authorList>
    </citation>
    <scope>NUCLEOTIDE SEQUENCE [LARGE SCALE GENOMIC DNA]</scope>
    <source>
        <strain evidence="3 4">OC33-EN08</strain>
    </source>
</reference>
<protein>
    <submittedName>
        <fullName evidence="3">Uncharacterized protein</fullName>
    </submittedName>
</protein>
<comment type="caution">
    <text evidence="3">The sequence shown here is derived from an EMBL/GenBank/DDBJ whole genome shotgun (WGS) entry which is preliminary data.</text>
</comment>
<dbReference type="EMBL" id="JBBEGN010000002">
    <property type="protein sequence ID" value="MEJ2867201.1"/>
    <property type="molecule type" value="Genomic_DNA"/>
</dbReference>
<organism evidence="3 4">
    <name type="scientific">Actinomycetospora aurantiaca</name>
    <dbReference type="NCBI Taxonomy" id="3129233"/>
    <lineage>
        <taxon>Bacteria</taxon>
        <taxon>Bacillati</taxon>
        <taxon>Actinomycetota</taxon>
        <taxon>Actinomycetes</taxon>
        <taxon>Pseudonocardiales</taxon>
        <taxon>Pseudonocardiaceae</taxon>
        <taxon>Actinomycetospora</taxon>
    </lineage>
</organism>
<feature type="transmembrane region" description="Helical" evidence="2">
    <location>
        <begin position="119"/>
        <end position="140"/>
    </location>
</feature>
<sequence>MVLSERAGAPPAEKGGMLSGVRVTGGAFAATTTAAAGGFLGGAAGTVVGAAVASVVTTVGEAVYQRSLERTRDHVRGRLDARRGPAPAPTAVLPDGPPPDDSPTTVIKPVGAARSRAKIAALVASGLLVFLVAMVVVTGIERVKGSPLSGGTGTSVGEVIGTAPTTSASAAEDTDGNESGATTTTTAPERSTTTSAPSRTTTSRSREPATTTTLEPPAN</sequence>
<accession>A0ABU8MJR5</accession>
<keyword evidence="2" id="KW-0472">Membrane</keyword>
<proteinExistence type="predicted"/>
<evidence type="ECO:0000256" key="2">
    <source>
        <dbReference type="SAM" id="Phobius"/>
    </source>
</evidence>
<keyword evidence="2" id="KW-0812">Transmembrane</keyword>
<dbReference type="Proteomes" id="UP001385809">
    <property type="component" value="Unassembled WGS sequence"/>
</dbReference>
<feature type="compositionally biased region" description="Low complexity" evidence="1">
    <location>
        <begin position="181"/>
        <end position="213"/>
    </location>
</feature>
<gene>
    <name evidence="3" type="ORF">WCD74_05450</name>
</gene>
<dbReference type="RefSeq" id="WP_337693823.1">
    <property type="nucleotide sequence ID" value="NZ_JBBEGN010000002.1"/>
</dbReference>
<evidence type="ECO:0000313" key="4">
    <source>
        <dbReference type="Proteomes" id="UP001385809"/>
    </source>
</evidence>
<name>A0ABU8MJR5_9PSEU</name>
<evidence type="ECO:0000313" key="3">
    <source>
        <dbReference type="EMBL" id="MEJ2867201.1"/>
    </source>
</evidence>